<sequence>MAGGRLTICILFFMSTYCNGQIYKFSRNETFSHPRKKLNDHIISEFTTKHLVTQCAMECFQNKRCASFNFDQEDHVCQLNDATHLDYPGDFDNDNSEFDYHLRGAFSIDPEAVGPCGSYPVKNDGRCLDNYRDEDGNRIYLCLCSNGWGGKNCDILKHRLAWSDWSGWGGCSASCGNGYQIRNRACKDTVTDEDRPDSDCYGSDIEYQTCPYIDCPRWDEWGSWDECSTKNTCGPGTMVRSRNCSNGGVVGVDRYCLGPTSESAVCHSLKCKGMVRFRNGTLFGEGRVELHNDITREWLQVCGDHWDLPSAQIVCKQRGFIGAFNAIPDSSYPSNASQPGIIVKCNGTEKTLQACERHEIDSCKTISGAQCRVKGVWSLWASWGECSVTCEDGIRTRRRECNHPPPNNGGQPCPGNEVDYKNCTMIMCPVDGFWAAWSRWSDCSVTCENGTQYRTRECNDPKHDGADCPGDDREVRGCFPKMCPVDGYWTTWKSWSECSATCGYGNRNRSRTCIVPLYEGAPCPGPDLKLKLVTLSPVQVIDGSWKLWEAWSDCSTTCGGGGRNRTRECNEAMHGGGDCIGVSSETESCNTHNCPVDGVWLEWAVWSDCSLSCAIGWQSRNRTCLGPFYGGDNCTGDISEVQDCMLVECPVNGTWYAWSNWTDCTTTCGGGLQTRNRTCEQPQYGGFYCEGPDQETRNCSTHNCPVDGQWDLWTDWSDCTFTCGSGTQMRNRTCVNPKFGGSSCMGIAQMNNLVTYTIAQVSGSEIR</sequence>
<dbReference type="Pfam" id="PF00024">
    <property type="entry name" value="PAN_1"/>
    <property type="match status" value="1"/>
</dbReference>
<evidence type="ECO:0000256" key="9">
    <source>
        <dbReference type="PROSITE-ProRule" id="PRU00196"/>
    </source>
</evidence>
<feature type="disulfide bond" evidence="9">
    <location>
        <begin position="345"/>
        <end position="355"/>
    </location>
</feature>
<dbReference type="OrthoDB" id="6131072at2759"/>
<feature type="disulfide bond" evidence="8">
    <location>
        <begin position="144"/>
        <end position="153"/>
    </location>
</feature>
<feature type="domain" description="Apple" evidence="13">
    <location>
        <begin position="18"/>
        <end position="105"/>
    </location>
</feature>
<feature type="signal peptide" evidence="10">
    <location>
        <begin position="1"/>
        <end position="20"/>
    </location>
</feature>
<dbReference type="FunFam" id="2.20.100.10:FF:000001">
    <property type="entry name" value="semaphorin-5A isoform X1"/>
    <property type="match status" value="3"/>
</dbReference>
<feature type="chain" id="PRO_5035769927" evidence="10">
    <location>
        <begin position="21"/>
        <end position="767"/>
    </location>
</feature>
<dbReference type="SUPFAM" id="SSF56487">
    <property type="entry name" value="SRCR-like"/>
    <property type="match status" value="1"/>
</dbReference>
<dbReference type="SMART" id="SM00209">
    <property type="entry name" value="TSP1"/>
    <property type="match status" value="9"/>
</dbReference>
<dbReference type="PROSITE" id="PS00022">
    <property type="entry name" value="EGF_1"/>
    <property type="match status" value="1"/>
</dbReference>
<evidence type="ECO:0000259" key="13">
    <source>
        <dbReference type="PROSITE" id="PS50948"/>
    </source>
</evidence>
<evidence type="ECO:0000256" key="3">
    <source>
        <dbReference type="ARBA" id="ARBA00022536"/>
    </source>
</evidence>
<dbReference type="PRINTS" id="PR01705">
    <property type="entry name" value="TSP1REPEAT"/>
</dbReference>
<dbReference type="Gene3D" id="2.20.100.10">
    <property type="entry name" value="Thrombospondin type-1 (TSP1) repeat"/>
    <property type="match status" value="9"/>
</dbReference>
<keyword evidence="5" id="KW-0677">Repeat</keyword>
<comment type="subcellular location">
    <subcellularLocation>
        <location evidence="1">Secreted</location>
    </subcellularLocation>
</comment>
<protein>
    <submittedName>
        <fullName evidence="14">Hemicentin-1,Coadhesin,Adhesion G protein-coupled receptor B3,Adhesion G protein-coupled receptor B2,Mucin-like protein,Adhesion G protein-coupled receptor B1</fullName>
    </submittedName>
</protein>
<proteinExistence type="predicted"/>
<dbReference type="PROSITE" id="PS50092">
    <property type="entry name" value="TSP1"/>
    <property type="match status" value="9"/>
</dbReference>
<organism evidence="14 15">
    <name type="scientific">Mytilus edulis</name>
    <name type="common">Blue mussel</name>
    <dbReference type="NCBI Taxonomy" id="6550"/>
    <lineage>
        <taxon>Eukaryota</taxon>
        <taxon>Metazoa</taxon>
        <taxon>Spiralia</taxon>
        <taxon>Lophotrochozoa</taxon>
        <taxon>Mollusca</taxon>
        <taxon>Bivalvia</taxon>
        <taxon>Autobranchia</taxon>
        <taxon>Pteriomorphia</taxon>
        <taxon>Mytilida</taxon>
        <taxon>Mytiloidea</taxon>
        <taxon>Mytilidae</taxon>
        <taxon>Mytilinae</taxon>
        <taxon>Mytilus</taxon>
    </lineage>
</organism>
<evidence type="ECO:0000313" key="14">
    <source>
        <dbReference type="EMBL" id="CAG2201439.1"/>
    </source>
</evidence>
<dbReference type="SUPFAM" id="SSF57414">
    <property type="entry name" value="Hairpin loop containing domain-like"/>
    <property type="match status" value="1"/>
</dbReference>
<evidence type="ECO:0000256" key="5">
    <source>
        <dbReference type="ARBA" id="ARBA00022737"/>
    </source>
</evidence>
<keyword evidence="15" id="KW-1185">Reference proteome</keyword>
<reference evidence="14" key="1">
    <citation type="submission" date="2021-03" db="EMBL/GenBank/DDBJ databases">
        <authorList>
            <person name="Bekaert M."/>
        </authorList>
    </citation>
    <scope>NUCLEOTIDE SEQUENCE</scope>
</reference>
<keyword evidence="2" id="KW-0964">Secreted</keyword>
<dbReference type="EMBL" id="CAJPWZ010000846">
    <property type="protein sequence ID" value="CAG2201439.1"/>
    <property type="molecule type" value="Genomic_DNA"/>
</dbReference>
<comment type="caution">
    <text evidence="9">Lacks conserved residue(s) required for the propagation of feature annotation.</text>
</comment>
<evidence type="ECO:0000256" key="8">
    <source>
        <dbReference type="PROSITE-ProRule" id="PRU00076"/>
    </source>
</evidence>
<dbReference type="InterPro" id="IPR000884">
    <property type="entry name" value="TSP1_rpt"/>
</dbReference>
<gene>
    <name evidence="14" type="ORF">MEDL_16072</name>
</gene>
<dbReference type="PROSITE" id="PS01186">
    <property type="entry name" value="EGF_2"/>
    <property type="match status" value="1"/>
</dbReference>
<dbReference type="InterPro" id="IPR036383">
    <property type="entry name" value="TSP1_rpt_sf"/>
</dbReference>
<comment type="caution">
    <text evidence="14">The sequence shown here is derived from an EMBL/GenBank/DDBJ whole genome shotgun (WGS) entry which is preliminary data.</text>
</comment>
<evidence type="ECO:0000256" key="6">
    <source>
        <dbReference type="ARBA" id="ARBA00023157"/>
    </source>
</evidence>
<keyword evidence="4 10" id="KW-0732">Signal</keyword>
<keyword evidence="14" id="KW-0675">Receptor</keyword>
<dbReference type="InterPro" id="IPR001190">
    <property type="entry name" value="SRCR"/>
</dbReference>
<dbReference type="Pfam" id="PF00530">
    <property type="entry name" value="SRCR"/>
    <property type="match status" value="1"/>
</dbReference>
<feature type="domain" description="SRCR" evidence="12">
    <location>
        <begin position="275"/>
        <end position="391"/>
    </location>
</feature>
<evidence type="ECO:0000259" key="12">
    <source>
        <dbReference type="PROSITE" id="PS50287"/>
    </source>
</evidence>
<dbReference type="SUPFAM" id="SSF82895">
    <property type="entry name" value="TSP-1 type 1 repeat"/>
    <property type="match status" value="9"/>
</dbReference>
<evidence type="ECO:0000313" key="15">
    <source>
        <dbReference type="Proteomes" id="UP000683360"/>
    </source>
</evidence>
<dbReference type="PROSITE" id="PS50026">
    <property type="entry name" value="EGF_3"/>
    <property type="match status" value="1"/>
</dbReference>
<dbReference type="InterPro" id="IPR000742">
    <property type="entry name" value="EGF"/>
</dbReference>
<dbReference type="Gene3D" id="2.10.25.10">
    <property type="entry name" value="Laminin"/>
    <property type="match status" value="1"/>
</dbReference>
<accession>A0A8S3QYB9</accession>
<dbReference type="SMART" id="SM00202">
    <property type="entry name" value="SR"/>
    <property type="match status" value="1"/>
</dbReference>
<dbReference type="Pfam" id="PF00090">
    <property type="entry name" value="TSP_1"/>
    <property type="match status" value="9"/>
</dbReference>
<evidence type="ECO:0000256" key="2">
    <source>
        <dbReference type="ARBA" id="ARBA00022525"/>
    </source>
</evidence>
<dbReference type="PROSITE" id="PS50287">
    <property type="entry name" value="SRCR_2"/>
    <property type="match status" value="1"/>
</dbReference>
<dbReference type="AlphaFoldDB" id="A0A8S3QYB9"/>
<evidence type="ECO:0000256" key="1">
    <source>
        <dbReference type="ARBA" id="ARBA00004613"/>
    </source>
</evidence>
<evidence type="ECO:0000259" key="11">
    <source>
        <dbReference type="PROSITE" id="PS50026"/>
    </source>
</evidence>
<dbReference type="Gene3D" id="3.10.250.10">
    <property type="entry name" value="SRCR-like domain"/>
    <property type="match status" value="1"/>
</dbReference>
<keyword evidence="7" id="KW-0325">Glycoprotein</keyword>
<dbReference type="InterPro" id="IPR003609">
    <property type="entry name" value="Pan_app"/>
</dbReference>
<keyword evidence="6 9" id="KW-1015">Disulfide bond</keyword>
<evidence type="ECO:0000256" key="10">
    <source>
        <dbReference type="SAM" id="SignalP"/>
    </source>
</evidence>
<dbReference type="InterPro" id="IPR036772">
    <property type="entry name" value="SRCR-like_dom_sf"/>
</dbReference>
<dbReference type="GO" id="GO:0005576">
    <property type="term" value="C:extracellular region"/>
    <property type="evidence" value="ECO:0007669"/>
    <property type="project" value="UniProtKB-SubCell"/>
</dbReference>
<name>A0A8S3QYB9_MYTED</name>
<dbReference type="GO" id="GO:0016020">
    <property type="term" value="C:membrane"/>
    <property type="evidence" value="ECO:0007669"/>
    <property type="project" value="InterPro"/>
</dbReference>
<dbReference type="InterPro" id="IPR052065">
    <property type="entry name" value="Compl_asym_regulator"/>
</dbReference>
<evidence type="ECO:0000256" key="7">
    <source>
        <dbReference type="ARBA" id="ARBA00023180"/>
    </source>
</evidence>
<dbReference type="FunFam" id="2.20.100.10:FF:000067">
    <property type="entry name" value="Hemicentin 1"/>
    <property type="match status" value="1"/>
</dbReference>
<dbReference type="PRINTS" id="PR00258">
    <property type="entry name" value="SPERACTRCPTR"/>
</dbReference>
<dbReference type="FunFam" id="2.20.100.10:FF:000004">
    <property type="entry name" value="Adhesion G protein-coupled receptor B2"/>
    <property type="match status" value="2"/>
</dbReference>
<dbReference type="PANTHER" id="PTHR22906">
    <property type="entry name" value="PROPERDIN"/>
    <property type="match status" value="1"/>
</dbReference>
<evidence type="ECO:0000256" key="4">
    <source>
        <dbReference type="ARBA" id="ARBA00022729"/>
    </source>
</evidence>
<dbReference type="SUPFAM" id="SSF57196">
    <property type="entry name" value="EGF/Laminin"/>
    <property type="match status" value="1"/>
</dbReference>
<keyword evidence="3 8" id="KW-0245">EGF-like domain</keyword>
<dbReference type="Proteomes" id="UP000683360">
    <property type="component" value="Unassembled WGS sequence"/>
</dbReference>
<feature type="domain" description="EGF-like" evidence="11">
    <location>
        <begin position="112"/>
        <end position="154"/>
    </location>
</feature>
<dbReference type="PROSITE" id="PS50948">
    <property type="entry name" value="PAN"/>
    <property type="match status" value="1"/>
</dbReference>
<dbReference type="Gene3D" id="3.50.4.10">
    <property type="entry name" value="Hepatocyte Growth Factor"/>
    <property type="match status" value="1"/>
</dbReference>